<comment type="caution">
    <text evidence="3">The sequence shown here is derived from an EMBL/GenBank/DDBJ whole genome shotgun (WGS) entry which is preliminary data.</text>
</comment>
<feature type="domain" description="Glycosyltransferase subfamily 4-like N-terminal" evidence="2">
    <location>
        <begin position="25"/>
        <end position="182"/>
    </location>
</feature>
<organism evidence="3 4">
    <name type="scientific">Candidatus Kaiserbacteria bacterium RIFOXYD1_FULL_42_15</name>
    <dbReference type="NCBI Taxonomy" id="1798532"/>
    <lineage>
        <taxon>Bacteria</taxon>
        <taxon>Candidatus Kaiseribacteriota</taxon>
    </lineage>
</organism>
<dbReference type="SUPFAM" id="SSF53756">
    <property type="entry name" value="UDP-Glycosyltransferase/glycogen phosphorylase"/>
    <property type="match status" value="1"/>
</dbReference>
<sequence>MLKDEVKQNTKKRVLIVIGTLAIGGGAEKVAATIGSELTRRGHEVHLLTFYEADQKYDYIGIYHTLGEALLRSRLSKVARIPLRILAIRRYAKQYNIDVAVSFLEEANFYTLLTKLFLYWRLSVIVSVRNNIEKREWPFKLATRILYPFAKKVVSVTKVIEEILKLKFNLRNTTTIYNPLDLVNINKMAGEPLPLELVDIFNHHPLLISIGRLIQQKGQWHLIRAFVAVRQAHPQARLVILGEGEYRKKLEQLIIDCGLSDSVFLIGKHENVYRFLAAADIFVFSSLWEGMPNTMLEALAVGLPIISPDCVSGPREIIAPEVEVDGHIGYPYVTESGVLTQPLENDIIWSTTEPLTAGELVLSQAIKDSLLTLGSHHAKNDDKLIPFSLATVTDQWEKLVLGSK</sequence>
<reference evidence="3 4" key="1">
    <citation type="journal article" date="2016" name="Nat. Commun.">
        <title>Thousands of microbial genomes shed light on interconnected biogeochemical processes in an aquifer system.</title>
        <authorList>
            <person name="Anantharaman K."/>
            <person name="Brown C.T."/>
            <person name="Hug L.A."/>
            <person name="Sharon I."/>
            <person name="Castelle C.J."/>
            <person name="Probst A.J."/>
            <person name="Thomas B.C."/>
            <person name="Singh A."/>
            <person name="Wilkins M.J."/>
            <person name="Karaoz U."/>
            <person name="Brodie E.L."/>
            <person name="Williams K.H."/>
            <person name="Hubbard S.S."/>
            <person name="Banfield J.F."/>
        </authorList>
    </citation>
    <scope>NUCLEOTIDE SEQUENCE [LARGE SCALE GENOMIC DNA]</scope>
</reference>
<proteinExistence type="predicted"/>
<dbReference type="InterPro" id="IPR028098">
    <property type="entry name" value="Glyco_trans_4-like_N"/>
</dbReference>
<evidence type="ECO:0000313" key="3">
    <source>
        <dbReference type="EMBL" id="OGG89281.1"/>
    </source>
</evidence>
<dbReference type="Pfam" id="PF13439">
    <property type="entry name" value="Glyco_transf_4"/>
    <property type="match status" value="1"/>
</dbReference>
<accession>A0A1F6FTT5</accession>
<dbReference type="GO" id="GO:0016757">
    <property type="term" value="F:glycosyltransferase activity"/>
    <property type="evidence" value="ECO:0007669"/>
    <property type="project" value="InterPro"/>
</dbReference>
<evidence type="ECO:0000259" key="1">
    <source>
        <dbReference type="Pfam" id="PF00534"/>
    </source>
</evidence>
<evidence type="ECO:0000259" key="2">
    <source>
        <dbReference type="Pfam" id="PF13439"/>
    </source>
</evidence>
<dbReference type="CDD" id="cd03811">
    <property type="entry name" value="GT4_GT28_WabH-like"/>
    <property type="match status" value="1"/>
</dbReference>
<dbReference type="Pfam" id="PF00534">
    <property type="entry name" value="Glycos_transf_1"/>
    <property type="match status" value="1"/>
</dbReference>
<feature type="domain" description="Glycosyl transferase family 1" evidence="1">
    <location>
        <begin position="203"/>
        <end position="326"/>
    </location>
</feature>
<dbReference type="InterPro" id="IPR001296">
    <property type="entry name" value="Glyco_trans_1"/>
</dbReference>
<protein>
    <recommendedName>
        <fullName evidence="5">Glycosyl transferase family 1 domain-containing protein</fullName>
    </recommendedName>
</protein>
<dbReference type="AlphaFoldDB" id="A0A1F6FTT5"/>
<dbReference type="Proteomes" id="UP000179230">
    <property type="component" value="Unassembled WGS sequence"/>
</dbReference>
<dbReference type="PANTHER" id="PTHR12526:SF630">
    <property type="entry name" value="GLYCOSYLTRANSFERASE"/>
    <property type="match status" value="1"/>
</dbReference>
<gene>
    <name evidence="3" type="ORF">A2592_00245</name>
</gene>
<evidence type="ECO:0008006" key="5">
    <source>
        <dbReference type="Google" id="ProtNLM"/>
    </source>
</evidence>
<dbReference type="EMBL" id="MFMT01000004">
    <property type="protein sequence ID" value="OGG89281.1"/>
    <property type="molecule type" value="Genomic_DNA"/>
</dbReference>
<dbReference type="Gene3D" id="3.40.50.2000">
    <property type="entry name" value="Glycogen Phosphorylase B"/>
    <property type="match status" value="2"/>
</dbReference>
<name>A0A1F6FTT5_9BACT</name>
<evidence type="ECO:0000313" key="4">
    <source>
        <dbReference type="Proteomes" id="UP000179230"/>
    </source>
</evidence>
<dbReference type="PANTHER" id="PTHR12526">
    <property type="entry name" value="GLYCOSYLTRANSFERASE"/>
    <property type="match status" value="1"/>
</dbReference>